<name>A0ABS2GNL5_9FIRM</name>
<reference evidence="1 2" key="1">
    <citation type="journal article" date="2021" name="Sci. Rep.">
        <title>The distribution of antibiotic resistance genes in chicken gut microbiota commensals.</title>
        <authorList>
            <person name="Juricova H."/>
            <person name="Matiasovicova J."/>
            <person name="Kubasova T."/>
            <person name="Cejkova D."/>
            <person name="Rychlik I."/>
        </authorList>
    </citation>
    <scope>NUCLEOTIDE SEQUENCE [LARGE SCALE GENOMIC DNA]</scope>
    <source>
        <strain evidence="1 2">An564</strain>
    </source>
</reference>
<proteinExistence type="predicted"/>
<keyword evidence="2" id="KW-1185">Reference proteome</keyword>
<dbReference type="Proteomes" id="UP000724149">
    <property type="component" value="Unassembled WGS sequence"/>
</dbReference>
<gene>
    <name evidence="1" type="ORF">H9X81_10385</name>
</gene>
<dbReference type="EMBL" id="JACSNR010000010">
    <property type="protein sequence ID" value="MBM6924090.1"/>
    <property type="molecule type" value="Genomic_DNA"/>
</dbReference>
<sequence>MDKQKRKILVLVEGAKTDVALMERLLSVYEIDFKYEIISYCTNIYTLYHEMFEDNDPEDMDLLQLLKSRETDPSKKALFDDFYSDILLIFDLDPQDSGFAPEKISDMVNYFVESSDMGKLYINYPMVEAFYHMKSIPDDDFDSYYATLSELREGNYKARVNRENRNHDYRKFAATKEECNIVIRKNISKAWGLIQKESRGNLIPTQGEILAAQLNDIQNEERVAVLSTCPFFIPEYNPKLID</sequence>
<protein>
    <submittedName>
        <fullName evidence="1">Uncharacterized protein</fullName>
    </submittedName>
</protein>
<organism evidence="1 2">
    <name type="scientific">Hydrogenoanaerobacterium saccharovorans</name>
    <dbReference type="NCBI Taxonomy" id="474960"/>
    <lineage>
        <taxon>Bacteria</taxon>
        <taxon>Bacillati</taxon>
        <taxon>Bacillota</taxon>
        <taxon>Clostridia</taxon>
        <taxon>Eubacteriales</taxon>
        <taxon>Oscillospiraceae</taxon>
        <taxon>Hydrogenoanaerobacterium</taxon>
    </lineage>
</organism>
<dbReference type="RefSeq" id="WP_204721776.1">
    <property type="nucleotide sequence ID" value="NZ_JACSNR010000010.1"/>
</dbReference>
<comment type="caution">
    <text evidence="1">The sequence shown here is derived from an EMBL/GenBank/DDBJ whole genome shotgun (WGS) entry which is preliminary data.</text>
</comment>
<evidence type="ECO:0000313" key="2">
    <source>
        <dbReference type="Proteomes" id="UP000724149"/>
    </source>
</evidence>
<evidence type="ECO:0000313" key="1">
    <source>
        <dbReference type="EMBL" id="MBM6924090.1"/>
    </source>
</evidence>
<accession>A0ABS2GNL5</accession>